<gene>
    <name evidence="1" type="ORF">AB0T83_11690</name>
</gene>
<dbReference type="EMBL" id="JBFBVU010000013">
    <property type="protein sequence ID" value="MEV8467441.1"/>
    <property type="molecule type" value="Genomic_DNA"/>
</dbReference>
<evidence type="ECO:0000313" key="1">
    <source>
        <dbReference type="EMBL" id="MEV8467441.1"/>
    </source>
</evidence>
<dbReference type="Gene3D" id="2.70.98.10">
    <property type="match status" value="1"/>
</dbReference>
<dbReference type="SUPFAM" id="SSF74650">
    <property type="entry name" value="Galactose mutarotase-like"/>
    <property type="match status" value="1"/>
</dbReference>
<accession>A0ABV3L7B0</accession>
<comment type="caution">
    <text evidence="1">The sequence shown here is derived from an EMBL/GenBank/DDBJ whole genome shotgun (WGS) entry which is preliminary data.</text>
</comment>
<dbReference type="InterPro" id="IPR011013">
    <property type="entry name" value="Gal_mutarotase_sf_dom"/>
</dbReference>
<evidence type="ECO:0000313" key="2">
    <source>
        <dbReference type="Proteomes" id="UP001553161"/>
    </source>
</evidence>
<keyword evidence="2" id="KW-1185">Reference proteome</keyword>
<organism evidence="1 2">
    <name type="scientific">Meridianimarinicoccus marinus</name>
    <dbReference type="NCBI Taxonomy" id="3231483"/>
    <lineage>
        <taxon>Bacteria</taxon>
        <taxon>Pseudomonadati</taxon>
        <taxon>Pseudomonadota</taxon>
        <taxon>Alphaproteobacteria</taxon>
        <taxon>Rhodobacterales</taxon>
        <taxon>Paracoccaceae</taxon>
        <taxon>Meridianimarinicoccus</taxon>
    </lineage>
</organism>
<name>A0ABV3L7B0_9RHOB</name>
<proteinExistence type="predicted"/>
<reference evidence="1 2" key="1">
    <citation type="submission" date="2024-07" db="EMBL/GenBank/DDBJ databases">
        <authorList>
            <person name="Kang M."/>
        </authorList>
    </citation>
    <scope>NUCLEOTIDE SEQUENCE [LARGE SCALE GENOMIC DNA]</scope>
    <source>
        <strain evidence="1 2">DFM31</strain>
    </source>
</reference>
<dbReference type="RefSeq" id="WP_366193236.1">
    <property type="nucleotide sequence ID" value="NZ_JBFBVU010000013.1"/>
</dbReference>
<evidence type="ECO:0008006" key="3">
    <source>
        <dbReference type="Google" id="ProtNLM"/>
    </source>
</evidence>
<dbReference type="Proteomes" id="UP001553161">
    <property type="component" value="Unassembled WGS sequence"/>
</dbReference>
<sequence length="282" mass="30773">MSSLTLSNDQILVRVAPDFGARVTDLVDRRSGRNWLIAGACEGDAGDAAAYGGNVARGWDECAPTVAPCPDPDWGRDLRDHGDLWGRPWTVKRDDTGLACHHEGTAFTFSRRLTLRGPRLVCDYAIAATTQTRMPWMWSQHLLLATQPGERIVLDGVGRWSDHGPKPATEQVLGTDSGLAQKTYGTVKDRASVGIDGTDGAIRLEWSADQMPFCGVWMAFGGWPTNEAPLHQMALEPTTAPAHNLADARAGGHEMWLEPGQSEHWQIVITMLPPEQTNEGAR</sequence>
<protein>
    <recommendedName>
        <fullName evidence="3">Galactose mutarotase</fullName>
    </recommendedName>
</protein>
<dbReference type="InterPro" id="IPR014718">
    <property type="entry name" value="GH-type_carb-bd"/>
</dbReference>